<comment type="caution">
    <text evidence="1">The sequence shown here is derived from an EMBL/GenBank/DDBJ whole genome shotgun (WGS) entry which is preliminary data.</text>
</comment>
<dbReference type="RefSeq" id="WP_095377430.1">
    <property type="nucleotide sequence ID" value="NZ_NJGC01000004.1"/>
</dbReference>
<gene>
    <name evidence="1" type="ORF">CEK00_04910</name>
</gene>
<reference evidence="1 2" key="1">
    <citation type="submission" date="2017-06" db="EMBL/GenBank/DDBJ databases">
        <title>Genome sequencing and assembly of Stenotrophomonas maltophilia DF07.</title>
        <authorList>
            <person name="Iyer R."/>
        </authorList>
    </citation>
    <scope>NUCLEOTIDE SEQUENCE [LARGE SCALE GENOMIC DNA]</scope>
    <source>
        <strain evidence="1 2">DF07</strain>
    </source>
</reference>
<dbReference type="Proteomes" id="UP000216433">
    <property type="component" value="Unassembled WGS sequence"/>
</dbReference>
<dbReference type="AlphaFoldDB" id="A0A270NM87"/>
<evidence type="ECO:0000313" key="1">
    <source>
        <dbReference type="EMBL" id="PAM73191.1"/>
    </source>
</evidence>
<accession>A0A270NM87</accession>
<evidence type="ECO:0000313" key="2">
    <source>
        <dbReference type="Proteomes" id="UP000216433"/>
    </source>
</evidence>
<organism evidence="1 2">
    <name type="scientific">Stenotrophomonas maltophilia</name>
    <name type="common">Pseudomonas maltophilia</name>
    <name type="synonym">Xanthomonas maltophilia</name>
    <dbReference type="NCBI Taxonomy" id="40324"/>
    <lineage>
        <taxon>Bacteria</taxon>
        <taxon>Pseudomonadati</taxon>
        <taxon>Pseudomonadota</taxon>
        <taxon>Gammaproteobacteria</taxon>
        <taxon>Lysobacterales</taxon>
        <taxon>Lysobacteraceae</taxon>
        <taxon>Stenotrophomonas</taxon>
        <taxon>Stenotrophomonas maltophilia group</taxon>
    </lineage>
</organism>
<proteinExistence type="predicted"/>
<dbReference type="EMBL" id="NJGC01000004">
    <property type="protein sequence ID" value="PAM73191.1"/>
    <property type="molecule type" value="Genomic_DNA"/>
</dbReference>
<sequence length="60" mass="6301">MAEVAIDITGEEGQLTIENTVAFDLQLLGCGLCIDMTHEQGQSIYLALAAFFGPGDTPNG</sequence>
<name>A0A270NM87_STEMA</name>
<protein>
    <submittedName>
        <fullName evidence="1">Uncharacterized protein</fullName>
    </submittedName>
</protein>